<accession>W6N7H2</accession>
<protein>
    <submittedName>
        <fullName evidence="2">Lj965 prophage protein</fullName>
    </submittedName>
</protein>
<dbReference type="InterPro" id="IPR007374">
    <property type="entry name" value="ASCH_domain"/>
</dbReference>
<dbReference type="SUPFAM" id="SSF88697">
    <property type="entry name" value="PUA domain-like"/>
    <property type="match status" value="1"/>
</dbReference>
<dbReference type="Gene3D" id="2.30.130.30">
    <property type="entry name" value="Hypothetical protein"/>
    <property type="match status" value="1"/>
</dbReference>
<dbReference type="InterPro" id="IPR015947">
    <property type="entry name" value="PUA-like_sf"/>
</dbReference>
<name>W6N7H2_CLOTY</name>
<comment type="caution">
    <text evidence="2">The sequence shown here is derived from an EMBL/GenBank/DDBJ whole genome shotgun (WGS) entry which is preliminary data.</text>
</comment>
<feature type="domain" description="ASCH" evidence="1">
    <location>
        <begin position="5"/>
        <end position="58"/>
    </location>
</feature>
<sequence>MKVLLSIKPQYAEKIFMGEKKYEYRRNLFKREGIKTIVVYATKPVGKVIGEFEIDDILRGNPNSIWEQTKLYSGIDENSYMKYFSKRENGFAIAIKKTKVYKKPLELEELNPKIKYPPQSFMYL</sequence>
<dbReference type="GeneID" id="29418506"/>
<dbReference type="RefSeq" id="WP_017894915.1">
    <property type="nucleotide sequence ID" value="NZ_CBXI010000043.1"/>
</dbReference>
<dbReference type="AlphaFoldDB" id="W6N7H2"/>
<organism evidence="2 3">
    <name type="scientific">Clostridium tyrobutyricum DIVETGP</name>
    <dbReference type="NCBI Taxonomy" id="1408889"/>
    <lineage>
        <taxon>Bacteria</taxon>
        <taxon>Bacillati</taxon>
        <taxon>Bacillota</taxon>
        <taxon>Clostridia</taxon>
        <taxon>Eubacteriales</taxon>
        <taxon>Clostridiaceae</taxon>
        <taxon>Clostridium</taxon>
    </lineage>
</organism>
<dbReference type="Pfam" id="PF04266">
    <property type="entry name" value="ASCH"/>
    <property type="match status" value="1"/>
</dbReference>
<dbReference type="EMBL" id="CBXI010000043">
    <property type="protein sequence ID" value="CDL92456.1"/>
    <property type="molecule type" value="Genomic_DNA"/>
</dbReference>
<evidence type="ECO:0000313" key="3">
    <source>
        <dbReference type="Proteomes" id="UP000019482"/>
    </source>
</evidence>
<reference evidence="2 3" key="1">
    <citation type="journal article" date="2015" name="Genome Announc.">
        <title>Draft Genome Sequence of Clostridium tyrobutyricum Strain DIVETGP, Isolated from Cow's Milk for Grana Padano Production.</title>
        <authorList>
            <person name="Soggiu A."/>
            <person name="Piras C."/>
            <person name="Gaiarsa S."/>
            <person name="Sassera D."/>
            <person name="Roncada P."/>
            <person name="Bendixen E."/>
            <person name="Brasca M."/>
            <person name="Bonizzi L."/>
        </authorList>
    </citation>
    <scope>NUCLEOTIDE SEQUENCE [LARGE SCALE GENOMIC DNA]</scope>
    <source>
        <strain evidence="2 3">DIVETGP</strain>
    </source>
</reference>
<dbReference type="OrthoDB" id="9800495at2"/>
<gene>
    <name evidence="2" type="ORF">CTDIVETGP_2526</name>
</gene>
<keyword evidence="3" id="KW-1185">Reference proteome</keyword>
<dbReference type="Proteomes" id="UP000019482">
    <property type="component" value="Unassembled WGS sequence"/>
</dbReference>
<evidence type="ECO:0000259" key="1">
    <source>
        <dbReference type="Pfam" id="PF04266"/>
    </source>
</evidence>
<proteinExistence type="predicted"/>
<evidence type="ECO:0000313" key="2">
    <source>
        <dbReference type="EMBL" id="CDL92456.1"/>
    </source>
</evidence>